<accession>A0A6P4Y8G4</accession>
<feature type="compositionally biased region" description="Low complexity" evidence="1">
    <location>
        <begin position="266"/>
        <end position="279"/>
    </location>
</feature>
<sequence>MAAVQRQTSQQWGHVEEESDRREHYEKEWWKWKGQTRADVAHLRKGDAAASQASQGGPGTWPGFRQNIPTFEQLHSVAPPVATTSTGIPPGGDRPPSPTPPWREGKKFISRRTGPTIISVSTEELRHTVHTRAQSKLPPPQKYEQPVQNRPSAPPPQQQQAPPPQPVKVANTPRMAEAPTNTPAAAPQAAPAHLSAQARADYEAAEVVGHVDLSGYANVVYDLHVDKGKLARTVDAASKRVRSRGASASGSASATREGSPVRELGAAGEAGAQQSSAAAAASAAPSQAQASAAAATQKTTSTTVQQQQTSAVSAQQQSASAAASVLESSSAAAPVSSQDAAAGGGQPSWTVRGSAQGGGGAAGGGGRRVFVGRPSDFVPDHLRPTIRATPGQRSRYIKTYSYVAKHQLME</sequence>
<evidence type="ECO:0000313" key="2">
    <source>
        <dbReference type="Proteomes" id="UP000515135"/>
    </source>
</evidence>
<feature type="region of interest" description="Disordered" evidence="1">
    <location>
        <begin position="43"/>
        <end position="66"/>
    </location>
</feature>
<feature type="compositionally biased region" description="Polar residues" evidence="1">
    <location>
        <begin position="1"/>
        <end position="12"/>
    </location>
</feature>
<feature type="region of interest" description="Disordered" evidence="1">
    <location>
        <begin position="1"/>
        <end position="31"/>
    </location>
</feature>
<dbReference type="RefSeq" id="XP_019615087.1">
    <property type="nucleotide sequence ID" value="XM_019759528.1"/>
</dbReference>
<feature type="compositionally biased region" description="Pro residues" evidence="1">
    <location>
        <begin position="92"/>
        <end position="101"/>
    </location>
</feature>
<dbReference type="KEGG" id="bbel:109462897"/>
<feature type="compositionally biased region" description="Gly residues" evidence="1">
    <location>
        <begin position="355"/>
        <end position="367"/>
    </location>
</feature>
<protein>
    <submittedName>
        <fullName evidence="3">Serine/arginine repetitive matrix protein 1-like</fullName>
    </submittedName>
</protein>
<gene>
    <name evidence="3" type="primary">LOC109462897</name>
</gene>
<feature type="compositionally biased region" description="Pro residues" evidence="1">
    <location>
        <begin position="152"/>
        <end position="166"/>
    </location>
</feature>
<dbReference type="OrthoDB" id="10064377at2759"/>
<name>A0A6P4Y8G4_BRABE</name>
<dbReference type="Proteomes" id="UP000515135">
    <property type="component" value="Unplaced"/>
</dbReference>
<feature type="region of interest" description="Disordered" evidence="1">
    <location>
        <begin position="336"/>
        <end position="386"/>
    </location>
</feature>
<dbReference type="GeneID" id="109462897"/>
<dbReference type="AlphaFoldDB" id="A0A6P4Y8G4"/>
<keyword evidence="2" id="KW-1185">Reference proteome</keyword>
<evidence type="ECO:0000313" key="3">
    <source>
        <dbReference type="RefSeq" id="XP_019615087.1"/>
    </source>
</evidence>
<feature type="compositionally biased region" description="Low complexity" evidence="1">
    <location>
        <begin position="244"/>
        <end position="258"/>
    </location>
</feature>
<feature type="region of interest" description="Disordered" evidence="1">
    <location>
        <begin position="80"/>
        <end position="171"/>
    </location>
</feature>
<organism evidence="2 3">
    <name type="scientific">Branchiostoma belcheri</name>
    <name type="common">Amphioxus</name>
    <dbReference type="NCBI Taxonomy" id="7741"/>
    <lineage>
        <taxon>Eukaryota</taxon>
        <taxon>Metazoa</taxon>
        <taxon>Chordata</taxon>
        <taxon>Cephalochordata</taxon>
        <taxon>Leptocardii</taxon>
        <taxon>Amphioxiformes</taxon>
        <taxon>Branchiostomatidae</taxon>
        <taxon>Branchiostoma</taxon>
    </lineage>
</organism>
<proteinExistence type="predicted"/>
<evidence type="ECO:0000256" key="1">
    <source>
        <dbReference type="SAM" id="MobiDB-lite"/>
    </source>
</evidence>
<feature type="region of interest" description="Disordered" evidence="1">
    <location>
        <begin position="235"/>
        <end position="279"/>
    </location>
</feature>
<feature type="compositionally biased region" description="Basic and acidic residues" evidence="1">
    <location>
        <begin position="14"/>
        <end position="31"/>
    </location>
</feature>
<reference evidence="3" key="1">
    <citation type="submission" date="2025-08" db="UniProtKB">
        <authorList>
            <consortium name="RefSeq"/>
        </authorList>
    </citation>
    <scope>IDENTIFICATION</scope>
    <source>
        <tissue evidence="3">Gonad</tissue>
    </source>
</reference>